<dbReference type="PANTHER" id="PTHR36050">
    <property type="entry name" value="O-FUCOSYLTRANSFERASE 30"/>
    <property type="match status" value="1"/>
</dbReference>
<keyword evidence="3" id="KW-1185">Reference proteome</keyword>
<sequence>MKNIFTLSKPPKPWGSRRKSQHRSPFFILSITIFTFLLLFIAYNHIPESLLSLSSKTLDPKFSQCHTTKAISPDKKFFLYAPHSGFSNQLGEFKNAILMAGILNRTLIVPPVLDHHAVALGSCPKFRVQSPNQMRISVWDHAIELLRSGRYVSMADIIDISSLVSSSMVKVLDFRRFASLWCGLDVDLACLISLNTQPSLLDRLRQCVSMLSGLNGNVDGCFFAVDDDCRTTVWTYQSGDEDGVLDPFQPDEQLKKKKKVSYVRRRRDVYKALGPGSKADSATILAFGTLFTAPYKGYQLYIDINAAPRDQRIQSLIEKIEFIPFVPEILSAGKKYAFETIKAPFLCAQLRLLDGQFKNHRKATFLRLKEKLDSLRQKGPQPINIFVMTDLPVTNWTGNYLGDLAKDTDSFKLYFLREEDELLAQTAQKLATAGHGLRYGVTGMEKPCPQRFSDVLLFIEQTVCSCATVGFVGTAGSTLAESIELMRKFDLRIGIFFDHPFSMVLNDPADLARLKENILAGVLFREISCLSLTVKGQLDSLALKFCLGEKVRF</sequence>
<reference evidence="2 3" key="1">
    <citation type="submission" date="2024-05" db="EMBL/GenBank/DDBJ databases">
        <title>Haplotype-resolved chromosome-level genome assembly of Huyou (Citrus changshanensis).</title>
        <authorList>
            <person name="Miao C."/>
            <person name="Chen W."/>
            <person name="Wu Y."/>
            <person name="Wang L."/>
            <person name="Zhao S."/>
            <person name="Grierson D."/>
            <person name="Xu C."/>
            <person name="Chen K."/>
        </authorList>
    </citation>
    <scope>NUCLEOTIDE SEQUENCE [LARGE SCALE GENOMIC DNA]</scope>
    <source>
        <strain evidence="2">01-14</strain>
        <tissue evidence="2">Leaf</tissue>
    </source>
</reference>
<keyword evidence="1" id="KW-0472">Membrane</keyword>
<organism evidence="2 3">
    <name type="scientific">Citrus x changshan-huyou</name>
    <dbReference type="NCBI Taxonomy" id="2935761"/>
    <lineage>
        <taxon>Eukaryota</taxon>
        <taxon>Viridiplantae</taxon>
        <taxon>Streptophyta</taxon>
        <taxon>Embryophyta</taxon>
        <taxon>Tracheophyta</taxon>
        <taxon>Spermatophyta</taxon>
        <taxon>Magnoliopsida</taxon>
        <taxon>eudicotyledons</taxon>
        <taxon>Gunneridae</taxon>
        <taxon>Pentapetalae</taxon>
        <taxon>rosids</taxon>
        <taxon>malvids</taxon>
        <taxon>Sapindales</taxon>
        <taxon>Rutaceae</taxon>
        <taxon>Aurantioideae</taxon>
        <taxon>Citrus</taxon>
    </lineage>
</organism>
<evidence type="ECO:0000313" key="3">
    <source>
        <dbReference type="Proteomes" id="UP001428341"/>
    </source>
</evidence>
<comment type="caution">
    <text evidence="2">The sequence shown here is derived from an EMBL/GenBank/DDBJ whole genome shotgun (WGS) entry which is preliminary data.</text>
</comment>
<evidence type="ECO:0008006" key="4">
    <source>
        <dbReference type="Google" id="ProtNLM"/>
    </source>
</evidence>
<protein>
    <recommendedName>
        <fullName evidence="4">O-fucosyltransferase family protein</fullName>
    </recommendedName>
</protein>
<dbReference type="AlphaFoldDB" id="A0AAP0M479"/>
<evidence type="ECO:0000313" key="2">
    <source>
        <dbReference type="EMBL" id="KAK9198354.1"/>
    </source>
</evidence>
<name>A0AAP0M479_9ROSI</name>
<dbReference type="EMBL" id="JBCGBO010000005">
    <property type="protein sequence ID" value="KAK9198354.1"/>
    <property type="molecule type" value="Genomic_DNA"/>
</dbReference>
<gene>
    <name evidence="2" type="ORF">WN944_013538</name>
</gene>
<keyword evidence="1" id="KW-0812">Transmembrane</keyword>
<dbReference type="Proteomes" id="UP001428341">
    <property type="component" value="Unassembled WGS sequence"/>
</dbReference>
<accession>A0AAP0M479</accession>
<feature type="transmembrane region" description="Helical" evidence="1">
    <location>
        <begin position="26"/>
        <end position="46"/>
    </location>
</feature>
<keyword evidence="1" id="KW-1133">Transmembrane helix</keyword>
<dbReference type="PANTHER" id="PTHR36050:SF1">
    <property type="entry name" value="O-FUCOSYLTRANSFERASE 30"/>
    <property type="match status" value="1"/>
</dbReference>
<evidence type="ECO:0000256" key="1">
    <source>
        <dbReference type="SAM" id="Phobius"/>
    </source>
</evidence>
<proteinExistence type="predicted"/>